<protein>
    <submittedName>
        <fullName evidence="1">Uncharacterized protein</fullName>
    </submittedName>
</protein>
<accession>A0AAV7VP51</accession>
<proteinExistence type="predicted"/>
<sequence length="67" mass="7569">MEQKLKEEKEAKRAQLDGRHDYVLGIVAACLDLEKAEIEDAVLEGNQGRHEINKGFKSFLQAISCPR</sequence>
<reference evidence="1" key="1">
    <citation type="journal article" date="2022" name="bioRxiv">
        <title>Sequencing and chromosome-scale assembly of the giantPleurodeles waltlgenome.</title>
        <authorList>
            <person name="Brown T."/>
            <person name="Elewa A."/>
            <person name="Iarovenko S."/>
            <person name="Subramanian E."/>
            <person name="Araus A.J."/>
            <person name="Petzold A."/>
            <person name="Susuki M."/>
            <person name="Suzuki K.-i.T."/>
            <person name="Hayashi T."/>
            <person name="Toyoda A."/>
            <person name="Oliveira C."/>
            <person name="Osipova E."/>
            <person name="Leigh N.D."/>
            <person name="Simon A."/>
            <person name="Yun M.H."/>
        </authorList>
    </citation>
    <scope>NUCLEOTIDE SEQUENCE</scope>
    <source>
        <strain evidence="1">20211129_DDA</strain>
        <tissue evidence="1">Liver</tissue>
    </source>
</reference>
<evidence type="ECO:0000313" key="1">
    <source>
        <dbReference type="EMBL" id="KAJ1203113.1"/>
    </source>
</evidence>
<keyword evidence="2" id="KW-1185">Reference proteome</keyword>
<gene>
    <name evidence="1" type="ORF">NDU88_006907</name>
</gene>
<comment type="caution">
    <text evidence="1">The sequence shown here is derived from an EMBL/GenBank/DDBJ whole genome shotgun (WGS) entry which is preliminary data.</text>
</comment>
<dbReference type="AlphaFoldDB" id="A0AAV7VP51"/>
<dbReference type="EMBL" id="JANPWB010000003">
    <property type="protein sequence ID" value="KAJ1203113.1"/>
    <property type="molecule type" value="Genomic_DNA"/>
</dbReference>
<organism evidence="1 2">
    <name type="scientific">Pleurodeles waltl</name>
    <name type="common">Iberian ribbed newt</name>
    <dbReference type="NCBI Taxonomy" id="8319"/>
    <lineage>
        <taxon>Eukaryota</taxon>
        <taxon>Metazoa</taxon>
        <taxon>Chordata</taxon>
        <taxon>Craniata</taxon>
        <taxon>Vertebrata</taxon>
        <taxon>Euteleostomi</taxon>
        <taxon>Amphibia</taxon>
        <taxon>Batrachia</taxon>
        <taxon>Caudata</taxon>
        <taxon>Salamandroidea</taxon>
        <taxon>Salamandridae</taxon>
        <taxon>Pleurodelinae</taxon>
        <taxon>Pleurodeles</taxon>
    </lineage>
</organism>
<name>A0AAV7VP51_PLEWA</name>
<dbReference type="Proteomes" id="UP001066276">
    <property type="component" value="Chromosome 2_1"/>
</dbReference>
<evidence type="ECO:0000313" key="2">
    <source>
        <dbReference type="Proteomes" id="UP001066276"/>
    </source>
</evidence>